<evidence type="ECO:0000259" key="3">
    <source>
        <dbReference type="Pfam" id="PF23559"/>
    </source>
</evidence>
<dbReference type="InterPro" id="IPR058922">
    <property type="entry name" value="WHD_DRP"/>
</dbReference>
<accession>A0A9Q0CW92</accession>
<proteinExistence type="predicted"/>
<dbReference type="GO" id="GO:0006952">
    <property type="term" value="P:defense response"/>
    <property type="evidence" value="ECO:0007669"/>
    <property type="project" value="UniProtKB-KW"/>
</dbReference>
<dbReference type="InterPro" id="IPR036388">
    <property type="entry name" value="WH-like_DNA-bd_sf"/>
</dbReference>
<organism evidence="4 5">
    <name type="scientific">Rhynchospora breviuscula</name>
    <dbReference type="NCBI Taxonomy" id="2022672"/>
    <lineage>
        <taxon>Eukaryota</taxon>
        <taxon>Viridiplantae</taxon>
        <taxon>Streptophyta</taxon>
        <taxon>Embryophyta</taxon>
        <taxon>Tracheophyta</taxon>
        <taxon>Spermatophyta</taxon>
        <taxon>Magnoliopsida</taxon>
        <taxon>Liliopsida</taxon>
        <taxon>Poales</taxon>
        <taxon>Cyperaceae</taxon>
        <taxon>Cyperoideae</taxon>
        <taxon>Rhynchosporeae</taxon>
        <taxon>Rhynchospora</taxon>
    </lineage>
</organism>
<keyword evidence="5" id="KW-1185">Reference proteome</keyword>
<dbReference type="PANTHER" id="PTHR47186">
    <property type="entry name" value="LEUCINE-RICH REPEAT-CONTAINING PROTEIN 57"/>
    <property type="match status" value="1"/>
</dbReference>
<dbReference type="Proteomes" id="UP001151287">
    <property type="component" value="Unassembled WGS sequence"/>
</dbReference>
<keyword evidence="1" id="KW-0611">Plant defense</keyword>
<gene>
    <name evidence="4" type="ORF">LUZ63_000631</name>
</gene>
<reference evidence="4" key="1">
    <citation type="journal article" date="2022" name="Cell">
        <title>Repeat-based holocentromeres influence genome architecture and karyotype evolution.</title>
        <authorList>
            <person name="Hofstatter P.G."/>
            <person name="Thangavel G."/>
            <person name="Lux T."/>
            <person name="Neumann P."/>
            <person name="Vondrak T."/>
            <person name="Novak P."/>
            <person name="Zhang M."/>
            <person name="Costa L."/>
            <person name="Castellani M."/>
            <person name="Scott A."/>
            <person name="Toegelov H."/>
            <person name="Fuchs J."/>
            <person name="Mata-Sucre Y."/>
            <person name="Dias Y."/>
            <person name="Vanzela A.L.L."/>
            <person name="Huettel B."/>
            <person name="Almeida C.C.S."/>
            <person name="Simkova H."/>
            <person name="Souza G."/>
            <person name="Pedrosa-Harand A."/>
            <person name="Macas J."/>
            <person name="Mayer K.F.X."/>
            <person name="Houben A."/>
            <person name="Marques A."/>
        </authorList>
    </citation>
    <scope>NUCLEOTIDE SEQUENCE</scope>
    <source>
        <strain evidence="4">RhyBre1mFocal</strain>
    </source>
</reference>
<evidence type="ECO:0000313" key="5">
    <source>
        <dbReference type="Proteomes" id="UP001151287"/>
    </source>
</evidence>
<dbReference type="Gene3D" id="1.10.10.10">
    <property type="entry name" value="Winged helix-like DNA-binding domain superfamily/Winged helix DNA-binding domain"/>
    <property type="match status" value="1"/>
</dbReference>
<evidence type="ECO:0000313" key="4">
    <source>
        <dbReference type="EMBL" id="KAJ1700852.1"/>
    </source>
</evidence>
<evidence type="ECO:0000256" key="1">
    <source>
        <dbReference type="ARBA" id="ARBA00022821"/>
    </source>
</evidence>
<dbReference type="OrthoDB" id="1934998at2759"/>
<dbReference type="InterPro" id="IPR032675">
    <property type="entry name" value="LRR_dom_sf"/>
</dbReference>
<dbReference type="AlphaFoldDB" id="A0A9Q0CW92"/>
<protein>
    <recommendedName>
        <fullName evidence="3">Disease resistance protein winged helix domain-containing protein</fullName>
    </recommendedName>
</protein>
<feature type="domain" description="Disease resistance protein winged helix" evidence="3">
    <location>
        <begin position="176"/>
        <end position="246"/>
    </location>
</feature>
<sequence length="678" mass="78037">MSMSNHQKEPRLKTSIQEFVGPLLKRLKLAKDKIPKNSNLEKIIENICTEVVKTKDILDSRENWDRELTGYFGKIERQIDYWTDNSYDMVEWNDPKVLEDLTYILDQLKEKQKENSLMVGKSPSEKVSDLPQKSKMFEVGGSSNSNNQETEGFMEFLECMKSLNPQLRNCLYSLGVFPENTELKKRLVIYWWIGLRLVPLGQSRGRTAEKLGEIFFSDLVDKGVLIPVIKEHNQGVDRCTIKLTIHRQLISACKKKELIKDKKNEEGTWHTYGGDGSNLKALLNLNQRYLNSKEISDNNNMHVVQLGRWCYIAETHVHSSEQTNLMDHIEVDETEFLGKMGENASYLSLRGISRIEELHESIGKLENLMILDLRACHNLEKLPQKPSSKLKPKFIRWALPQESWFKKLTHLDISECYLLDHMPKWVCELSNLEVLKGFLVRSRGDKSQSCWLQDLSKLKKIRKLSIRIATSSLITEDFSGLKQLDSLLVLTISWGESGKSEANGVNKKPEKSRGGEGNKEPAKVEESGGNKDSRKVEASGSKKDSEKAAATKSEDRKPTYYFPKNLEKLDIRCYPEAEITKLKPAAELKSLKRLYIRGGMLEEITNNANWQVEILRLRFLKNLKIDWNDLRDLFKNLKCVEYVDCPTLLNFPKNKSCWRKEMDESFRNSGASEASNQS</sequence>
<dbReference type="SUPFAM" id="SSF52047">
    <property type="entry name" value="RNI-like"/>
    <property type="match status" value="1"/>
</dbReference>
<dbReference type="Gene3D" id="3.80.10.10">
    <property type="entry name" value="Ribonuclease Inhibitor"/>
    <property type="match status" value="2"/>
</dbReference>
<evidence type="ECO:0000256" key="2">
    <source>
        <dbReference type="SAM" id="MobiDB-lite"/>
    </source>
</evidence>
<name>A0A9Q0CW92_9POAL</name>
<dbReference type="PANTHER" id="PTHR47186:SF54">
    <property type="entry name" value="DISEASE RESISTANCE RPP13-LIKE PROTEIN 4"/>
    <property type="match status" value="1"/>
</dbReference>
<comment type="caution">
    <text evidence="4">The sequence shown here is derived from an EMBL/GenBank/DDBJ whole genome shotgun (WGS) entry which is preliminary data.</text>
</comment>
<feature type="region of interest" description="Disordered" evidence="2">
    <location>
        <begin position="499"/>
        <end position="554"/>
    </location>
</feature>
<dbReference type="EMBL" id="JAMQYH010000001">
    <property type="protein sequence ID" value="KAJ1700852.1"/>
    <property type="molecule type" value="Genomic_DNA"/>
</dbReference>
<feature type="compositionally biased region" description="Basic and acidic residues" evidence="2">
    <location>
        <begin position="507"/>
        <end position="554"/>
    </location>
</feature>
<dbReference type="Pfam" id="PF23559">
    <property type="entry name" value="WHD_DRP"/>
    <property type="match status" value="1"/>
</dbReference>